<feature type="region of interest" description="Disordered" evidence="1">
    <location>
        <begin position="67"/>
        <end position="121"/>
    </location>
</feature>
<feature type="chain" id="PRO_5036403255" evidence="2">
    <location>
        <begin position="20"/>
        <end position="195"/>
    </location>
</feature>
<organism evidence="3">
    <name type="scientific">Notodromas monacha</name>
    <dbReference type="NCBI Taxonomy" id="399045"/>
    <lineage>
        <taxon>Eukaryota</taxon>
        <taxon>Metazoa</taxon>
        <taxon>Ecdysozoa</taxon>
        <taxon>Arthropoda</taxon>
        <taxon>Crustacea</taxon>
        <taxon>Oligostraca</taxon>
        <taxon>Ostracoda</taxon>
        <taxon>Podocopa</taxon>
        <taxon>Podocopida</taxon>
        <taxon>Cypridocopina</taxon>
        <taxon>Cypridoidea</taxon>
        <taxon>Cyprididae</taxon>
        <taxon>Notodromas</taxon>
    </lineage>
</organism>
<feature type="compositionally biased region" description="Acidic residues" evidence="1">
    <location>
        <begin position="109"/>
        <end position="121"/>
    </location>
</feature>
<evidence type="ECO:0000256" key="1">
    <source>
        <dbReference type="SAM" id="MobiDB-lite"/>
    </source>
</evidence>
<keyword evidence="4" id="KW-1185">Reference proteome</keyword>
<dbReference type="AlphaFoldDB" id="A0A7R9GH98"/>
<feature type="compositionally biased region" description="Low complexity" evidence="1">
    <location>
        <begin position="74"/>
        <end position="107"/>
    </location>
</feature>
<evidence type="ECO:0000256" key="2">
    <source>
        <dbReference type="SAM" id="SignalP"/>
    </source>
</evidence>
<feature type="region of interest" description="Disordered" evidence="1">
    <location>
        <begin position="138"/>
        <end position="173"/>
    </location>
</feature>
<dbReference type="Proteomes" id="UP000678499">
    <property type="component" value="Unassembled WGS sequence"/>
</dbReference>
<keyword evidence="2" id="KW-0732">Signal</keyword>
<sequence length="195" mass="21139">MQTKSFALVLVVFIGITLAQNSKPSGQISQFGRSNAGESQQKNCPSAEEVKFCRDVVQKIKSGICEPQNDNLVKSGSRQKSTGSSSSSENKWEGNNAGATAAPNNNTELQDDLSFGEDTEDSLFDGSLNDVLFDAVNSQDGKRRESWNSTSSASSGNGIGRPKPQRRPNFSLLPNGTWVKVSKTEAEPVKIRPYY</sequence>
<feature type="compositionally biased region" description="Polar residues" evidence="1">
    <location>
        <begin position="24"/>
        <end position="44"/>
    </location>
</feature>
<reference evidence="3" key="1">
    <citation type="submission" date="2020-11" db="EMBL/GenBank/DDBJ databases">
        <authorList>
            <person name="Tran Van P."/>
        </authorList>
    </citation>
    <scope>NUCLEOTIDE SEQUENCE</scope>
</reference>
<feature type="region of interest" description="Disordered" evidence="1">
    <location>
        <begin position="24"/>
        <end position="45"/>
    </location>
</feature>
<protein>
    <submittedName>
        <fullName evidence="3">Uncharacterized protein</fullName>
    </submittedName>
</protein>
<accession>A0A7R9GH98</accession>
<proteinExistence type="predicted"/>
<evidence type="ECO:0000313" key="4">
    <source>
        <dbReference type="Proteomes" id="UP000678499"/>
    </source>
</evidence>
<dbReference type="EMBL" id="OA885832">
    <property type="protein sequence ID" value="CAD7282399.1"/>
    <property type="molecule type" value="Genomic_DNA"/>
</dbReference>
<dbReference type="EMBL" id="CAJPEX010003795">
    <property type="protein sequence ID" value="CAG0922551.1"/>
    <property type="molecule type" value="Genomic_DNA"/>
</dbReference>
<feature type="signal peptide" evidence="2">
    <location>
        <begin position="1"/>
        <end position="19"/>
    </location>
</feature>
<name>A0A7R9GH98_9CRUS</name>
<gene>
    <name evidence="3" type="ORF">NMOB1V02_LOCUS10024</name>
</gene>
<evidence type="ECO:0000313" key="3">
    <source>
        <dbReference type="EMBL" id="CAD7282399.1"/>
    </source>
</evidence>